<keyword evidence="5 13" id="KW-0963">Cytoplasm</keyword>
<dbReference type="EMBL" id="SJZB01000010">
    <property type="protein sequence ID" value="TCJ18536.1"/>
    <property type="molecule type" value="Genomic_DNA"/>
</dbReference>
<dbReference type="GO" id="GO:0008408">
    <property type="term" value="F:3'-5' exonuclease activity"/>
    <property type="evidence" value="ECO:0007669"/>
    <property type="project" value="InterPro"/>
</dbReference>
<dbReference type="InterPro" id="IPR023073">
    <property type="entry name" value="DnaE2"/>
</dbReference>
<gene>
    <name evidence="13" type="primary">dnaE2</name>
    <name evidence="15" type="ORF">EZJ19_02145</name>
</gene>
<keyword evidence="16" id="KW-1185">Reference proteome</keyword>
<evidence type="ECO:0000256" key="12">
    <source>
        <dbReference type="ARBA" id="ARBA00049244"/>
    </source>
</evidence>
<protein>
    <recommendedName>
        <fullName evidence="4 13">Error-prone DNA polymerase</fullName>
        <ecNumber evidence="3 13">2.7.7.7</ecNumber>
    </recommendedName>
</protein>
<dbReference type="Proteomes" id="UP000295443">
    <property type="component" value="Unassembled WGS sequence"/>
</dbReference>
<dbReference type="InterPro" id="IPR004805">
    <property type="entry name" value="DnaE2/DnaE/PolC"/>
</dbReference>
<dbReference type="GO" id="GO:0006281">
    <property type="term" value="P:DNA repair"/>
    <property type="evidence" value="ECO:0007669"/>
    <property type="project" value="UniProtKB-UniRule"/>
</dbReference>
<evidence type="ECO:0000313" key="16">
    <source>
        <dbReference type="Proteomes" id="UP000295443"/>
    </source>
</evidence>
<comment type="similarity">
    <text evidence="2 13">Belongs to the DNA polymerase type-C family. DnaE2 subfamily.</text>
</comment>
<dbReference type="Pfam" id="PF17657">
    <property type="entry name" value="DNA_pol3_finger"/>
    <property type="match status" value="1"/>
</dbReference>
<dbReference type="EC" id="2.7.7.7" evidence="3 13"/>
<comment type="catalytic activity">
    <reaction evidence="12 13">
        <text>DNA(n) + a 2'-deoxyribonucleoside 5'-triphosphate = DNA(n+1) + diphosphate</text>
        <dbReference type="Rhea" id="RHEA:22508"/>
        <dbReference type="Rhea" id="RHEA-COMP:17339"/>
        <dbReference type="Rhea" id="RHEA-COMP:17340"/>
        <dbReference type="ChEBI" id="CHEBI:33019"/>
        <dbReference type="ChEBI" id="CHEBI:61560"/>
        <dbReference type="ChEBI" id="CHEBI:173112"/>
        <dbReference type="EC" id="2.7.7.7"/>
    </reaction>
</comment>
<keyword evidence="9 13" id="KW-0227">DNA damage</keyword>
<evidence type="ECO:0000256" key="6">
    <source>
        <dbReference type="ARBA" id="ARBA00022679"/>
    </source>
</evidence>
<dbReference type="HAMAP" id="MF_01902">
    <property type="entry name" value="DNApol_error_prone"/>
    <property type="match status" value="1"/>
</dbReference>
<dbReference type="GO" id="GO:0006260">
    <property type="term" value="P:DNA replication"/>
    <property type="evidence" value="ECO:0007669"/>
    <property type="project" value="UniProtKB-KW"/>
</dbReference>
<dbReference type="Pfam" id="PF01336">
    <property type="entry name" value="tRNA_anti-codon"/>
    <property type="match status" value="1"/>
</dbReference>
<evidence type="ECO:0000256" key="13">
    <source>
        <dbReference type="HAMAP-Rule" id="MF_01902"/>
    </source>
</evidence>
<proteinExistence type="inferred from homology"/>
<evidence type="ECO:0000256" key="3">
    <source>
        <dbReference type="ARBA" id="ARBA00012417"/>
    </source>
</evidence>
<dbReference type="GO" id="GO:0009432">
    <property type="term" value="P:SOS response"/>
    <property type="evidence" value="ECO:0007669"/>
    <property type="project" value="UniProtKB-ARBA"/>
</dbReference>
<dbReference type="SMART" id="SM00481">
    <property type="entry name" value="POLIIIAc"/>
    <property type="match status" value="1"/>
</dbReference>
<dbReference type="NCBIfam" id="NF004225">
    <property type="entry name" value="PRK05672.1"/>
    <property type="match status" value="1"/>
</dbReference>
<dbReference type="OrthoDB" id="9803237at2"/>
<evidence type="ECO:0000256" key="9">
    <source>
        <dbReference type="ARBA" id="ARBA00022763"/>
    </source>
</evidence>
<feature type="domain" description="Polymerase/histidinol phosphatase N-terminal" evidence="14">
    <location>
        <begin position="5"/>
        <end position="72"/>
    </location>
</feature>
<evidence type="ECO:0000256" key="4">
    <source>
        <dbReference type="ARBA" id="ARBA00017273"/>
    </source>
</evidence>
<dbReference type="InterPro" id="IPR004365">
    <property type="entry name" value="NA-bd_OB_tRNA"/>
</dbReference>
<evidence type="ECO:0000313" key="15">
    <source>
        <dbReference type="EMBL" id="TCJ18536.1"/>
    </source>
</evidence>
<dbReference type="Pfam" id="PF14579">
    <property type="entry name" value="HHH_6"/>
    <property type="match status" value="1"/>
</dbReference>
<comment type="subcellular location">
    <subcellularLocation>
        <location evidence="1 13">Cytoplasm</location>
    </subcellularLocation>
</comment>
<dbReference type="InterPro" id="IPR029460">
    <property type="entry name" value="DNAPol_HHH"/>
</dbReference>
<dbReference type="SUPFAM" id="SSF89550">
    <property type="entry name" value="PHP domain-like"/>
    <property type="match status" value="1"/>
</dbReference>
<dbReference type="GO" id="GO:0003676">
    <property type="term" value="F:nucleic acid binding"/>
    <property type="evidence" value="ECO:0007669"/>
    <property type="project" value="InterPro"/>
</dbReference>
<dbReference type="InterPro" id="IPR004013">
    <property type="entry name" value="PHP_dom"/>
</dbReference>
<dbReference type="GO" id="GO:0003887">
    <property type="term" value="F:DNA-directed DNA polymerase activity"/>
    <property type="evidence" value="ECO:0007669"/>
    <property type="project" value="UniProtKB-UniRule"/>
</dbReference>
<keyword evidence="7 13" id="KW-0548">Nucleotidyltransferase</keyword>
<dbReference type="InterPro" id="IPR012340">
    <property type="entry name" value="NA-bd_OB-fold"/>
</dbReference>
<dbReference type="RefSeq" id="WP_131444660.1">
    <property type="nucleotide sequence ID" value="NZ_SJZB01000010.1"/>
</dbReference>
<dbReference type="InterPro" id="IPR040982">
    <property type="entry name" value="DNA_pol3_finger"/>
</dbReference>
<dbReference type="GO" id="GO:0005737">
    <property type="term" value="C:cytoplasm"/>
    <property type="evidence" value="ECO:0007669"/>
    <property type="project" value="UniProtKB-SubCell"/>
</dbReference>
<evidence type="ECO:0000256" key="5">
    <source>
        <dbReference type="ARBA" id="ARBA00022490"/>
    </source>
</evidence>
<dbReference type="InterPro" id="IPR016195">
    <property type="entry name" value="Pol/histidinol_Pase-like"/>
</dbReference>
<sequence length="1023" mass="111965">MTAYAELHCLSNFTFLRGASHPEELVERAAKLGYAALALTDECSVAGVVRAHVAAKPAGLKLIVGSEIRLEDGPRLVVLAANRQGYGELCRLITVGRRSAPKGRYRLTRADLQSGLPGCLAILLPENEPDPEHAAWLQAIFPGRAWLAVELFAGSDDRQRLAALTAHAEATGLAVVATGDVHMHVRARCVLQDTVTAIRLGRPVKDCGHALFANGERHLRPIKRLAGLYPATLLAESVAIAERCDFSLDSLRYEYPAELVPPGTTPAAHLRALTEAGLGRRFPDGVPAKVRGLIEHELALIAELGYEHYFLTVHDIVDYARGRAILCQGRGSAANSAVCYALGITEVDPSRMAMLFERFISRERDEPPDIDVDFEHERREEVIQYLYRKYGRDRAALAATVITYRPRSALRDVGKALGFDLAQVDRLAKAQSWWDGRKVKPERLAEAGFDPAHRPVARLIDIVGTLVGFPRHLSQHVGGFVISRGPLAELVPVENAAMAERTVIQWDKDDLDALGLLKVDVLALGMLSAIRRSLDLVASLRGRSVTMQDIPAEDPAVYAMIGRADTVGVFQIESRAQMAMLPRLKPRRFYDLVIEVAIVRPGPIQGGMVHPYLRRRQGLEPVTYPSEAVREVLERTLGVPIFQEQVMQLAVVAAGFTPGEADRLRRSMAAWRRRGGLEGFEERLISGMQARGYATEFAQAIYRQILGFGEYGFPESHAASFALLVYVSAWLKCHEPAAFACALLNSQPMGFYSPDQILQDARRHGIELRPVDVAASHWECTLEPAGTVQAAIRLGLRQVKGMSAAGAERLVAARASVPYADVADLVQRGGLDRRDLQALATAGALQGLSGHRRNALWDVAGARELPPLFQAAGLAEADPALPVPSEGEDIVADYASLGFTLGRHPLALLRRRLSRMRLTSAADIRKAPNGRLVRTSGIVTGRQRPDTASGVIFVTLEDETGMINVVVWRDLAERQRRELLGASLLGVQGVIERQGEVVHVMARRLVNLSGLLGELTARSRDFR</sequence>
<keyword evidence="10 13" id="KW-0239">DNA-directed DNA polymerase</keyword>
<name>A0A4R1BMG7_9PROT</name>
<dbReference type="Gene3D" id="1.10.150.870">
    <property type="match status" value="1"/>
</dbReference>
<dbReference type="NCBIfam" id="TIGR00594">
    <property type="entry name" value="polc"/>
    <property type="match status" value="1"/>
</dbReference>
<keyword evidence="6 13" id="KW-0808">Transferase</keyword>
<evidence type="ECO:0000256" key="7">
    <source>
        <dbReference type="ARBA" id="ARBA00022695"/>
    </source>
</evidence>
<evidence type="ECO:0000259" key="14">
    <source>
        <dbReference type="SMART" id="SM00481"/>
    </source>
</evidence>
<dbReference type="Pfam" id="PF07733">
    <property type="entry name" value="DNA_pol3_alpha"/>
    <property type="match status" value="1"/>
</dbReference>
<comment type="caution">
    <text evidence="15">The sequence shown here is derived from an EMBL/GenBank/DDBJ whole genome shotgun (WGS) entry which is preliminary data.</text>
</comment>
<dbReference type="Pfam" id="PF02811">
    <property type="entry name" value="PHP"/>
    <property type="match status" value="1"/>
</dbReference>
<keyword evidence="11 13" id="KW-0234">DNA repair</keyword>
<dbReference type="PANTHER" id="PTHR32294:SF4">
    <property type="entry name" value="ERROR-PRONE DNA POLYMERASE"/>
    <property type="match status" value="1"/>
</dbReference>
<evidence type="ECO:0000256" key="11">
    <source>
        <dbReference type="ARBA" id="ARBA00023204"/>
    </source>
</evidence>
<reference evidence="15 16" key="1">
    <citation type="submission" date="2019-03" db="EMBL/GenBank/DDBJ databases">
        <title>Genome sequence of Thiobacillaceae bacterium LSR1, a sulfur-oxidizing bacterium isolated from freshwater sediment.</title>
        <authorList>
            <person name="Li S."/>
        </authorList>
    </citation>
    <scope>NUCLEOTIDE SEQUENCE [LARGE SCALE GENOMIC DNA]</scope>
    <source>
        <strain evidence="15 16">LSR1</strain>
    </source>
</reference>
<evidence type="ECO:0000256" key="8">
    <source>
        <dbReference type="ARBA" id="ARBA00022705"/>
    </source>
</evidence>
<evidence type="ECO:0000256" key="10">
    <source>
        <dbReference type="ARBA" id="ARBA00022932"/>
    </source>
</evidence>
<dbReference type="InterPro" id="IPR003141">
    <property type="entry name" value="Pol/His_phosphatase_N"/>
</dbReference>
<dbReference type="CDD" id="cd07434">
    <property type="entry name" value="PHP_PolIIIA_DnaE2"/>
    <property type="match status" value="1"/>
</dbReference>
<dbReference type="Gene3D" id="2.40.50.140">
    <property type="entry name" value="Nucleic acid-binding proteins"/>
    <property type="match status" value="1"/>
</dbReference>
<evidence type="ECO:0000256" key="1">
    <source>
        <dbReference type="ARBA" id="ARBA00004496"/>
    </source>
</evidence>
<comment type="function">
    <text evidence="13">DNA polymerase involved in damage-induced mutagenesis and translesion synthesis (TLS). It is not the major replicative DNA polymerase.</text>
</comment>
<dbReference type="FunFam" id="1.10.150.870:FF:000002">
    <property type="entry name" value="Error-prone DNA polymerase"/>
    <property type="match status" value="1"/>
</dbReference>
<dbReference type="PANTHER" id="PTHR32294">
    <property type="entry name" value="DNA POLYMERASE III SUBUNIT ALPHA"/>
    <property type="match status" value="1"/>
</dbReference>
<keyword evidence="8 13" id="KW-0235">DNA replication</keyword>
<accession>A0A4R1BMG7</accession>
<organism evidence="15 16">
    <name type="scientific">Parasulfuritortus cantonensis</name>
    <dbReference type="NCBI Taxonomy" id="2528202"/>
    <lineage>
        <taxon>Bacteria</taxon>
        <taxon>Pseudomonadati</taxon>
        <taxon>Pseudomonadota</taxon>
        <taxon>Betaproteobacteria</taxon>
        <taxon>Nitrosomonadales</taxon>
        <taxon>Thiobacillaceae</taxon>
        <taxon>Parasulfuritortus</taxon>
    </lineage>
</organism>
<dbReference type="Gene3D" id="3.20.20.140">
    <property type="entry name" value="Metal-dependent hydrolases"/>
    <property type="match status" value="1"/>
</dbReference>
<dbReference type="AlphaFoldDB" id="A0A4R1BMG7"/>
<dbReference type="CDD" id="cd04485">
    <property type="entry name" value="DnaE_OBF"/>
    <property type="match status" value="1"/>
</dbReference>
<dbReference type="InterPro" id="IPR011708">
    <property type="entry name" value="DNA_pol3_alpha_NTPase_dom"/>
</dbReference>
<evidence type="ECO:0000256" key="2">
    <source>
        <dbReference type="ARBA" id="ARBA00007391"/>
    </source>
</evidence>